<evidence type="ECO:0000313" key="1">
    <source>
        <dbReference type="EMBL" id="KIP11027.1"/>
    </source>
</evidence>
<evidence type="ECO:0000313" key="2">
    <source>
        <dbReference type="Proteomes" id="UP000053257"/>
    </source>
</evidence>
<name>A0A0C3SCL4_PHLG1</name>
<dbReference type="EMBL" id="KN840449">
    <property type="protein sequence ID" value="KIP11027.1"/>
    <property type="molecule type" value="Genomic_DNA"/>
</dbReference>
<dbReference type="AlphaFoldDB" id="A0A0C3SCL4"/>
<accession>A0A0C3SCL4</accession>
<keyword evidence="2" id="KW-1185">Reference proteome</keyword>
<dbReference type="Proteomes" id="UP000053257">
    <property type="component" value="Unassembled WGS sequence"/>
</dbReference>
<gene>
    <name evidence="1" type="ORF">PHLGIDRAFT_173175</name>
</gene>
<reference evidence="1 2" key="1">
    <citation type="journal article" date="2014" name="PLoS Genet.">
        <title>Analysis of the Phlebiopsis gigantea genome, transcriptome and secretome provides insight into its pioneer colonization strategies of wood.</title>
        <authorList>
            <person name="Hori C."/>
            <person name="Ishida T."/>
            <person name="Igarashi K."/>
            <person name="Samejima M."/>
            <person name="Suzuki H."/>
            <person name="Master E."/>
            <person name="Ferreira P."/>
            <person name="Ruiz-Duenas F.J."/>
            <person name="Held B."/>
            <person name="Canessa P."/>
            <person name="Larrondo L.F."/>
            <person name="Schmoll M."/>
            <person name="Druzhinina I.S."/>
            <person name="Kubicek C.P."/>
            <person name="Gaskell J.A."/>
            <person name="Kersten P."/>
            <person name="St John F."/>
            <person name="Glasner J."/>
            <person name="Sabat G."/>
            <person name="Splinter BonDurant S."/>
            <person name="Syed K."/>
            <person name="Yadav J."/>
            <person name="Mgbeahuruike A.C."/>
            <person name="Kovalchuk A."/>
            <person name="Asiegbu F.O."/>
            <person name="Lackner G."/>
            <person name="Hoffmeister D."/>
            <person name="Rencoret J."/>
            <person name="Gutierrez A."/>
            <person name="Sun H."/>
            <person name="Lindquist E."/>
            <person name="Barry K."/>
            <person name="Riley R."/>
            <person name="Grigoriev I.V."/>
            <person name="Henrissat B."/>
            <person name="Kues U."/>
            <person name="Berka R.M."/>
            <person name="Martinez A.T."/>
            <person name="Covert S.F."/>
            <person name="Blanchette R.A."/>
            <person name="Cullen D."/>
        </authorList>
    </citation>
    <scope>NUCLEOTIDE SEQUENCE [LARGE SCALE GENOMIC DNA]</scope>
    <source>
        <strain evidence="1 2">11061_1 CR5-6</strain>
    </source>
</reference>
<organism evidence="1 2">
    <name type="scientific">Phlebiopsis gigantea (strain 11061_1 CR5-6)</name>
    <name type="common">White-rot fungus</name>
    <name type="synonym">Peniophora gigantea</name>
    <dbReference type="NCBI Taxonomy" id="745531"/>
    <lineage>
        <taxon>Eukaryota</taxon>
        <taxon>Fungi</taxon>
        <taxon>Dikarya</taxon>
        <taxon>Basidiomycota</taxon>
        <taxon>Agaricomycotina</taxon>
        <taxon>Agaricomycetes</taxon>
        <taxon>Polyporales</taxon>
        <taxon>Phanerochaetaceae</taxon>
        <taxon>Phlebiopsis</taxon>
    </lineage>
</organism>
<sequence>MYSSSHNSTVLTRCGDLKGYILLPISSGCATCSQPTVNLAACTMRLRRGKMSFRAHHCRGGPTATVTSRRASLNTTRRPCECPTYPHDSVRLLSSHRLEAAFDLRRPTRRHQSPARSKLTFALRMGSSPTALGSRQASLVPRYVTPLIDEF</sequence>
<protein>
    <submittedName>
        <fullName evidence="1">Uncharacterized protein</fullName>
    </submittedName>
</protein>
<dbReference type="HOGENOM" id="CLU_1732137_0_0_1"/>
<proteinExistence type="predicted"/>